<feature type="signal peptide" evidence="6">
    <location>
        <begin position="1"/>
        <end position="23"/>
    </location>
</feature>
<keyword evidence="9" id="KW-1185">Reference proteome</keyword>
<evidence type="ECO:0000256" key="1">
    <source>
        <dbReference type="ARBA" id="ARBA00001420"/>
    </source>
</evidence>
<dbReference type="Gene3D" id="2.40.40.10">
    <property type="entry name" value="RlpA-like domain"/>
    <property type="match status" value="1"/>
</dbReference>
<dbReference type="InterPro" id="IPR010611">
    <property type="entry name" value="3D_dom"/>
</dbReference>
<dbReference type="RefSeq" id="WP_272751402.1">
    <property type="nucleotide sequence ID" value="NZ_JAQQLF010000008.1"/>
</dbReference>
<organism evidence="8 9">
    <name type="scientific">Vogesella aquatica</name>
    <dbReference type="NCBI Taxonomy" id="2984206"/>
    <lineage>
        <taxon>Bacteria</taxon>
        <taxon>Pseudomonadati</taxon>
        <taxon>Pseudomonadota</taxon>
        <taxon>Betaproteobacteria</taxon>
        <taxon>Neisseriales</taxon>
        <taxon>Chromobacteriaceae</taxon>
        <taxon>Vogesella</taxon>
    </lineage>
</organism>
<dbReference type="Gene3D" id="2.40.240.50">
    <property type="entry name" value="Barwin-like endoglucanases"/>
    <property type="match status" value="1"/>
</dbReference>
<evidence type="ECO:0000313" key="9">
    <source>
        <dbReference type="Proteomes" id="UP001219956"/>
    </source>
</evidence>
<evidence type="ECO:0000256" key="5">
    <source>
        <dbReference type="ARBA" id="ARBA00030918"/>
    </source>
</evidence>
<dbReference type="Proteomes" id="UP001219956">
    <property type="component" value="Unassembled WGS sequence"/>
</dbReference>
<dbReference type="PROSITE" id="PS51257">
    <property type="entry name" value="PROKAR_LIPOPROTEIN"/>
    <property type="match status" value="1"/>
</dbReference>
<dbReference type="InterPro" id="IPR005300">
    <property type="entry name" value="MltA_B"/>
</dbReference>
<feature type="domain" description="Lytic transglycosylase MltA" evidence="7">
    <location>
        <begin position="115"/>
        <end position="310"/>
    </location>
</feature>
<feature type="chain" id="PRO_5047060396" description="peptidoglycan lytic exotransglycosylase" evidence="6">
    <location>
        <begin position="24"/>
        <end position="417"/>
    </location>
</feature>
<dbReference type="PANTHER" id="PTHR30124:SF0">
    <property type="entry name" value="MEMBRANE-BOUND LYTIC MUREIN TRANSGLYCOSYLASE A"/>
    <property type="match status" value="1"/>
</dbReference>
<accession>A0ABT5IWW4</accession>
<dbReference type="CDD" id="cd14668">
    <property type="entry name" value="mlta_B"/>
    <property type="match status" value="1"/>
</dbReference>
<keyword evidence="3" id="KW-0456">Lyase</keyword>
<evidence type="ECO:0000313" key="8">
    <source>
        <dbReference type="EMBL" id="MDC7717053.1"/>
    </source>
</evidence>
<keyword evidence="4" id="KW-0961">Cell wall biogenesis/degradation</keyword>
<dbReference type="SUPFAM" id="SSF50685">
    <property type="entry name" value="Barwin-like endoglucanases"/>
    <property type="match status" value="1"/>
</dbReference>
<comment type="catalytic activity">
    <reaction evidence="1">
        <text>Exolytic cleavage of the (1-&gt;4)-beta-glycosidic linkage between N-acetylmuramic acid (MurNAc) and N-acetylglucosamine (GlcNAc) residues in peptidoglycan, from either the reducing or the non-reducing ends of the peptidoglycan chains, with concomitant formation of a 1,6-anhydrobond in the MurNAc residue.</text>
        <dbReference type="EC" id="4.2.2.n1"/>
    </reaction>
</comment>
<proteinExistence type="predicted"/>
<evidence type="ECO:0000259" key="7">
    <source>
        <dbReference type="SMART" id="SM00925"/>
    </source>
</evidence>
<sequence>MLKHLLPLAALLALSACTTLSTSTPPASSTVRYEAASFADLPDWGQSMASQSLEGLQLSCRSLQGRAAWKTICAEAATLDAANLPAITRFYEARFAPWRIVEPGNGLITGYFEPLLAGGHQYSAQTPYAVYGVPADLRVLDASAAQLGAEVLVARQGTGNRLQVVPGKTRADAGEVLVYPKDFVVDSRTRALKGRIDNGRLLPYYTRAQINAGKGINTAPVLAWAEDDTELFFLQVQGSGRIQLEDGSYVRAGYAEQNGHGYKSIGRWLVDNGQMKLSDVSMQSIKEWIAANPARKQELFNANPSYVFFKTLPADNNGPLGAMGVPLLGGYSVAVDPRYIPLGAPVYLSTTWPLDGAPRPLNRLVHAQDTGGAIRGGVRADFFFGFGTEAGLYAGRMKQSGRLWLLLPRGMQPAAHL</sequence>
<evidence type="ECO:0000256" key="4">
    <source>
        <dbReference type="ARBA" id="ARBA00023316"/>
    </source>
</evidence>
<dbReference type="PANTHER" id="PTHR30124">
    <property type="entry name" value="MEMBRANE-BOUND LYTIC MUREIN TRANSGLYCOSYLASE A"/>
    <property type="match status" value="1"/>
</dbReference>
<dbReference type="Pfam" id="PF03562">
    <property type="entry name" value="MltA"/>
    <property type="match status" value="2"/>
</dbReference>
<dbReference type="PIRSF" id="PIRSF019422">
    <property type="entry name" value="MltA"/>
    <property type="match status" value="1"/>
</dbReference>
<dbReference type="SMART" id="SM00925">
    <property type="entry name" value="MltA"/>
    <property type="match status" value="1"/>
</dbReference>
<dbReference type="InterPro" id="IPR036908">
    <property type="entry name" value="RlpA-like_sf"/>
</dbReference>
<dbReference type="EMBL" id="JAQQLF010000008">
    <property type="protein sequence ID" value="MDC7717053.1"/>
    <property type="molecule type" value="Genomic_DNA"/>
</dbReference>
<comment type="caution">
    <text evidence="8">The sequence shown here is derived from an EMBL/GenBank/DDBJ whole genome shotgun (WGS) entry which is preliminary data.</text>
</comment>
<keyword evidence="6" id="KW-0732">Signal</keyword>
<name>A0ABT5IWW4_9NEIS</name>
<dbReference type="InterPro" id="IPR026044">
    <property type="entry name" value="MltA"/>
</dbReference>
<gene>
    <name evidence="8" type="ORF">PQU95_07465</name>
</gene>
<dbReference type="Gene3D" id="2.40.50.270">
    <property type="entry name" value="transglycosylase MltA"/>
    <property type="match status" value="1"/>
</dbReference>
<dbReference type="Pfam" id="PF06725">
    <property type="entry name" value="3D"/>
    <property type="match status" value="1"/>
</dbReference>
<protein>
    <recommendedName>
        <fullName evidence="2">peptidoglycan lytic exotransglycosylase</fullName>
        <ecNumber evidence="2">4.2.2.n1</ecNumber>
    </recommendedName>
    <alternativeName>
        <fullName evidence="5">Murein hydrolase A</fullName>
    </alternativeName>
</protein>
<evidence type="ECO:0000256" key="2">
    <source>
        <dbReference type="ARBA" id="ARBA00012587"/>
    </source>
</evidence>
<dbReference type="CDD" id="cd14485">
    <property type="entry name" value="mltA_like_LT_A"/>
    <property type="match status" value="1"/>
</dbReference>
<evidence type="ECO:0000256" key="6">
    <source>
        <dbReference type="SAM" id="SignalP"/>
    </source>
</evidence>
<reference evidence="8 9" key="1">
    <citation type="submission" date="2023-01" db="EMBL/GenBank/DDBJ databases">
        <title>Novel species of the genus Vogesella isolated from rivers.</title>
        <authorList>
            <person name="Lu H."/>
        </authorList>
    </citation>
    <scope>NUCLEOTIDE SEQUENCE [LARGE SCALE GENOMIC DNA]</scope>
    <source>
        <strain evidence="8 9">DC21W</strain>
    </source>
</reference>
<evidence type="ECO:0000256" key="3">
    <source>
        <dbReference type="ARBA" id="ARBA00023239"/>
    </source>
</evidence>
<dbReference type="EC" id="4.2.2.n1" evidence="2"/>